<name>A0A371NXJ7_9MICO</name>
<accession>A0A371NXJ7</accession>
<keyword evidence="2" id="KW-1185">Reference proteome</keyword>
<organism evidence="1 2">
    <name type="scientific">Microbacterium bovistercoris</name>
    <dbReference type="NCBI Taxonomy" id="2293570"/>
    <lineage>
        <taxon>Bacteria</taxon>
        <taxon>Bacillati</taxon>
        <taxon>Actinomycetota</taxon>
        <taxon>Actinomycetes</taxon>
        <taxon>Micrococcales</taxon>
        <taxon>Microbacteriaceae</taxon>
        <taxon>Microbacterium</taxon>
    </lineage>
</organism>
<dbReference type="EMBL" id="QUAB01000013">
    <property type="protein sequence ID" value="REJ08024.1"/>
    <property type="molecule type" value="Genomic_DNA"/>
</dbReference>
<gene>
    <name evidence="1" type="ORF">DY023_01810</name>
</gene>
<dbReference type="SUPFAM" id="SSF53756">
    <property type="entry name" value="UDP-Glycosyltransferase/glycogen phosphorylase"/>
    <property type="match status" value="1"/>
</dbReference>
<dbReference type="PANTHER" id="PTHR12526:SF622">
    <property type="entry name" value="GLYCOSYLTRANSFERASE (GROUP I)"/>
    <property type="match status" value="1"/>
</dbReference>
<dbReference type="OrthoDB" id="9771846at2"/>
<dbReference type="Pfam" id="PF13692">
    <property type="entry name" value="Glyco_trans_1_4"/>
    <property type="match status" value="1"/>
</dbReference>
<proteinExistence type="predicted"/>
<dbReference type="AlphaFoldDB" id="A0A371NXJ7"/>
<dbReference type="PANTHER" id="PTHR12526">
    <property type="entry name" value="GLYCOSYLTRANSFERASE"/>
    <property type="match status" value="1"/>
</dbReference>
<protein>
    <submittedName>
        <fullName evidence="1">Glycosyltransferase</fullName>
    </submittedName>
</protein>
<evidence type="ECO:0000313" key="1">
    <source>
        <dbReference type="EMBL" id="REJ08024.1"/>
    </source>
</evidence>
<reference evidence="1 2" key="1">
    <citation type="submission" date="2018-08" db="EMBL/GenBank/DDBJ databases">
        <title>Isolation, diversity and antifungal activity of Actinobacteria from cow dung.</title>
        <authorList>
            <person name="Ling L."/>
        </authorList>
    </citation>
    <scope>NUCLEOTIDE SEQUENCE [LARGE SCALE GENOMIC DNA]</scope>
    <source>
        <strain evidence="1 2">NEAU-LLE</strain>
    </source>
</reference>
<sequence>MTDLVVVSLEAWDEVWRRNQYLVSGLLDADPDLRALFVEPPDDPLHAVRSGSRPRFGHGLRQVADRLWTFRSVKALPRRLDAGADERMARAALRAAQQLGMTDPVLWINDPGAAAVARGSGLRTFYDMTDDWIAADRPVAERERLDAGERWLLATADTVIACSPELVRRKRDQRADIVLVRNAVDVARYREPTPRPADVPAGPYALYVGTLHRDRLDVELCVQTAQGLGSGGRLVLVGPNALSSEDSARLRESGAVLLGARPRDAVPGYLQHAAVLLVPHRVTAFTESLDPLKLYEYQAVGRPVVSTPVAGFRDSGDPRVVVAEGSAFSDAVRAVVAEPVEAPIADQTWVAEPVEASSLSADWSDRVAQVRTLLEG</sequence>
<evidence type="ECO:0000313" key="2">
    <source>
        <dbReference type="Proteomes" id="UP000262172"/>
    </source>
</evidence>
<dbReference type="GO" id="GO:0016740">
    <property type="term" value="F:transferase activity"/>
    <property type="evidence" value="ECO:0007669"/>
    <property type="project" value="UniProtKB-KW"/>
</dbReference>
<dbReference type="RefSeq" id="WP_116240636.1">
    <property type="nucleotide sequence ID" value="NZ_QUAB01000013.1"/>
</dbReference>
<comment type="caution">
    <text evidence="1">The sequence shown here is derived from an EMBL/GenBank/DDBJ whole genome shotgun (WGS) entry which is preliminary data.</text>
</comment>
<keyword evidence="1" id="KW-0808">Transferase</keyword>
<dbReference type="Gene3D" id="3.40.50.2000">
    <property type="entry name" value="Glycogen Phosphorylase B"/>
    <property type="match status" value="1"/>
</dbReference>
<dbReference type="Proteomes" id="UP000262172">
    <property type="component" value="Unassembled WGS sequence"/>
</dbReference>